<dbReference type="EMBL" id="GBRH01261498">
    <property type="protein sequence ID" value="JAD36397.1"/>
    <property type="molecule type" value="Transcribed_RNA"/>
</dbReference>
<proteinExistence type="predicted"/>
<dbReference type="AlphaFoldDB" id="A0A0A8ZNH5"/>
<organism evidence="1">
    <name type="scientific">Arundo donax</name>
    <name type="common">Giant reed</name>
    <name type="synonym">Donax arundinaceus</name>
    <dbReference type="NCBI Taxonomy" id="35708"/>
    <lineage>
        <taxon>Eukaryota</taxon>
        <taxon>Viridiplantae</taxon>
        <taxon>Streptophyta</taxon>
        <taxon>Embryophyta</taxon>
        <taxon>Tracheophyta</taxon>
        <taxon>Spermatophyta</taxon>
        <taxon>Magnoliopsida</taxon>
        <taxon>Liliopsida</taxon>
        <taxon>Poales</taxon>
        <taxon>Poaceae</taxon>
        <taxon>PACMAD clade</taxon>
        <taxon>Arundinoideae</taxon>
        <taxon>Arundineae</taxon>
        <taxon>Arundo</taxon>
    </lineage>
</organism>
<sequence>MGSWASYVYTRIRAELGQNHRVCHGPPGIPCGSAPVYNLSLLELRT</sequence>
<evidence type="ECO:0000313" key="1">
    <source>
        <dbReference type="EMBL" id="JAD36397.1"/>
    </source>
</evidence>
<accession>A0A0A8ZNH5</accession>
<reference evidence="1" key="1">
    <citation type="submission" date="2014-09" db="EMBL/GenBank/DDBJ databases">
        <authorList>
            <person name="Magalhaes I.L.F."/>
            <person name="Oliveira U."/>
            <person name="Santos F.R."/>
            <person name="Vidigal T.H.D.A."/>
            <person name="Brescovit A.D."/>
            <person name="Santos A.J."/>
        </authorList>
    </citation>
    <scope>NUCLEOTIDE SEQUENCE</scope>
    <source>
        <tissue evidence="1">Shoot tissue taken approximately 20 cm above the soil surface</tissue>
    </source>
</reference>
<protein>
    <submittedName>
        <fullName evidence="1">Uncharacterized protein</fullName>
    </submittedName>
</protein>
<reference evidence="1" key="2">
    <citation type="journal article" date="2015" name="Data Brief">
        <title>Shoot transcriptome of the giant reed, Arundo donax.</title>
        <authorList>
            <person name="Barrero R.A."/>
            <person name="Guerrero F.D."/>
            <person name="Moolhuijzen P."/>
            <person name="Goolsby J.A."/>
            <person name="Tidwell J."/>
            <person name="Bellgard S.E."/>
            <person name="Bellgard M.I."/>
        </authorList>
    </citation>
    <scope>NUCLEOTIDE SEQUENCE</scope>
    <source>
        <tissue evidence="1">Shoot tissue taken approximately 20 cm above the soil surface</tissue>
    </source>
</reference>
<name>A0A0A8ZNH5_ARUDO</name>